<dbReference type="InterPro" id="IPR040122">
    <property type="entry name" value="Importin_beta"/>
</dbReference>
<evidence type="ECO:0000256" key="7">
    <source>
        <dbReference type="ARBA" id="ARBA00022927"/>
    </source>
</evidence>
<keyword evidence="8" id="KW-0539">Nucleus</keyword>
<dbReference type="GO" id="GO:0005737">
    <property type="term" value="C:cytoplasm"/>
    <property type="evidence" value="ECO:0007669"/>
    <property type="project" value="UniProtKB-SubCell"/>
</dbReference>
<proteinExistence type="inferred from homology"/>
<comment type="caution">
    <text evidence="11">The sequence shown here is derived from an EMBL/GenBank/DDBJ whole genome shotgun (WGS) entry which is preliminary data.</text>
</comment>
<dbReference type="EMBL" id="JBBCAQ010000036">
    <property type="protein sequence ID" value="KAK7575826.1"/>
    <property type="molecule type" value="Genomic_DNA"/>
</dbReference>
<dbReference type="InterPro" id="IPR000225">
    <property type="entry name" value="Armadillo"/>
</dbReference>
<name>A0AAN9TMJ2_9HEMI</name>
<dbReference type="InterPro" id="IPR021133">
    <property type="entry name" value="HEAT_type_2"/>
</dbReference>
<accession>A0AAN9TMJ2</accession>
<organism evidence="11 12">
    <name type="scientific">Parthenolecanium corni</name>
    <dbReference type="NCBI Taxonomy" id="536013"/>
    <lineage>
        <taxon>Eukaryota</taxon>
        <taxon>Metazoa</taxon>
        <taxon>Ecdysozoa</taxon>
        <taxon>Arthropoda</taxon>
        <taxon>Hexapoda</taxon>
        <taxon>Insecta</taxon>
        <taxon>Pterygota</taxon>
        <taxon>Neoptera</taxon>
        <taxon>Paraneoptera</taxon>
        <taxon>Hemiptera</taxon>
        <taxon>Sternorrhyncha</taxon>
        <taxon>Coccoidea</taxon>
        <taxon>Coccidae</taxon>
        <taxon>Parthenolecanium</taxon>
    </lineage>
</organism>
<dbReference type="Pfam" id="PF13513">
    <property type="entry name" value="HEAT_EZ"/>
    <property type="match status" value="1"/>
</dbReference>
<dbReference type="PANTHER" id="PTHR10527">
    <property type="entry name" value="IMPORTIN BETA"/>
    <property type="match status" value="1"/>
</dbReference>
<evidence type="ECO:0000256" key="4">
    <source>
        <dbReference type="ARBA" id="ARBA00022448"/>
    </source>
</evidence>
<protein>
    <recommendedName>
        <fullName evidence="10">Importin N-terminal domain-containing protein</fullName>
    </recommendedName>
</protein>
<keyword evidence="4" id="KW-0813">Transport</keyword>
<evidence type="ECO:0000256" key="9">
    <source>
        <dbReference type="PROSITE-ProRule" id="PRU00103"/>
    </source>
</evidence>
<keyword evidence="12" id="KW-1185">Reference proteome</keyword>
<feature type="domain" description="Importin N-terminal" evidence="10">
    <location>
        <begin position="24"/>
        <end position="104"/>
    </location>
</feature>
<dbReference type="GO" id="GO:0006606">
    <property type="term" value="P:protein import into nucleus"/>
    <property type="evidence" value="ECO:0007669"/>
    <property type="project" value="InterPro"/>
</dbReference>
<dbReference type="Gene3D" id="1.25.10.10">
    <property type="entry name" value="Leucine-rich Repeat Variant"/>
    <property type="match status" value="1"/>
</dbReference>
<evidence type="ECO:0000256" key="2">
    <source>
        <dbReference type="ARBA" id="ARBA00004496"/>
    </source>
</evidence>
<keyword evidence="6" id="KW-0677">Repeat</keyword>
<keyword evidence="7" id="KW-0653">Protein transport</keyword>
<evidence type="ECO:0000259" key="10">
    <source>
        <dbReference type="PROSITE" id="PS50166"/>
    </source>
</evidence>
<dbReference type="GO" id="GO:0031267">
    <property type="term" value="F:small GTPase binding"/>
    <property type="evidence" value="ECO:0007669"/>
    <property type="project" value="InterPro"/>
</dbReference>
<dbReference type="GO" id="GO:0005635">
    <property type="term" value="C:nuclear envelope"/>
    <property type="evidence" value="ECO:0007669"/>
    <property type="project" value="UniProtKB-SubCell"/>
</dbReference>
<feature type="repeat" description="HEAT" evidence="9">
    <location>
        <begin position="412"/>
        <end position="450"/>
    </location>
</feature>
<evidence type="ECO:0000256" key="6">
    <source>
        <dbReference type="ARBA" id="ARBA00022737"/>
    </source>
</evidence>
<evidence type="ECO:0000256" key="1">
    <source>
        <dbReference type="ARBA" id="ARBA00004259"/>
    </source>
</evidence>
<dbReference type="Pfam" id="PF03810">
    <property type="entry name" value="IBN_N"/>
    <property type="match status" value="1"/>
</dbReference>
<dbReference type="PROSITE" id="PS50166">
    <property type="entry name" value="IMPORTIN_B_NT"/>
    <property type="match status" value="1"/>
</dbReference>
<dbReference type="InterPro" id="IPR058584">
    <property type="entry name" value="IMB1_TNPO1-like_TPR"/>
</dbReference>
<comment type="similarity">
    <text evidence="3">Belongs to the importin beta family. Importin beta-1 subfamily.</text>
</comment>
<evidence type="ECO:0000256" key="5">
    <source>
        <dbReference type="ARBA" id="ARBA00022490"/>
    </source>
</evidence>
<dbReference type="Pfam" id="PF25574">
    <property type="entry name" value="TPR_IMB1"/>
    <property type="match status" value="1"/>
</dbReference>
<dbReference type="PROSITE" id="PS50077">
    <property type="entry name" value="HEAT_REPEAT"/>
    <property type="match status" value="1"/>
</dbReference>
<dbReference type="AlphaFoldDB" id="A0AAN9TMJ2"/>
<evidence type="ECO:0000256" key="8">
    <source>
        <dbReference type="ARBA" id="ARBA00023242"/>
    </source>
</evidence>
<sequence length="872" mass="97365">MDSSHLVHVLEKITSPDKNELETAQHYLEQALQANPPVFIKALSDVLSNTSNSPVARMAAGLQIKNALTSKDASVKEQFQQRWLAFPEDIRLYIKTNVLKSLGTENNRPSVAAQCVAFIAVIELPLGFWLDVIDVLCSNIVDEGSTDSMKEASLETIGYICQDIDHDCLIPHSNSILTAIVHGMRKEVTNNHVRMAATTALLNSLEFTKANFEKEMERNYIMEVVCETTQSEHTQIRVAALQCLVKIMTLYYQYMEPYMAQALFPITLEAMKSETDEIALQGIEFWSNVSDEEVDLAIEISEAAELGEPPQRTSRFYAKGALQYLVPILMQKLTQQEEMDDEDEWNPCKAASVCLMLLASCCEEDVLPHVLPFVKENIKNPDWRYRDASLMAFGSILNGIKQTMLKQLVETAMPTIIQLMYDSCVVVRDTAAWTIGRICEINPESAINEQYLSALLEAMVAGLKAEPRVASNVCWAFTGLAEASYEAASAHEGTDQPSTYCLSPYFDLLVENLLETTNRLDGSQANLRSAAYEALMEMIKNSPQNCYATVQRMTLIILQRLNQVLALEGQLQNNSERAQVTDLQGLLCATLQSVLRKVTPEDAPQISDQIMTALLQMFSSSQSGSVQEDAMMAVTALIQVLRDGFLKYMDSFKPYLYTGLKNCVEHQVCLASVGVVADLCRELKAAILPYCDEIMTLLLHNLSDNTVHRSVKPQILSLFGDIALAIGPAYEKYLEIVFGMLVQASHIQVDRTDYDMIDYLNELRESILDAFTGIVQGLPTENPIVNAHLQFMLEFIKTVGRDDDSNDNTICSSVALIGDLCTVFGAKIVPFTDVEAINAILQRARRSRNTKTKSHATWAHKELRKLTKTPSW</sequence>
<evidence type="ECO:0000256" key="3">
    <source>
        <dbReference type="ARBA" id="ARBA00010907"/>
    </source>
</evidence>
<keyword evidence="5" id="KW-0963">Cytoplasm</keyword>
<dbReference type="InterPro" id="IPR001494">
    <property type="entry name" value="Importin-beta_N"/>
</dbReference>
<reference evidence="11 12" key="1">
    <citation type="submission" date="2024-03" db="EMBL/GenBank/DDBJ databases">
        <title>Adaptation during the transition from Ophiocordyceps entomopathogen to insect associate is accompanied by gene loss and intensified selection.</title>
        <authorList>
            <person name="Ward C.M."/>
            <person name="Onetto C.A."/>
            <person name="Borneman A.R."/>
        </authorList>
    </citation>
    <scope>NUCLEOTIDE SEQUENCE [LARGE SCALE GENOMIC DNA]</scope>
    <source>
        <strain evidence="11">AWRI1</strain>
        <tissue evidence="11">Single Adult Female</tissue>
    </source>
</reference>
<dbReference type="SUPFAM" id="SSF48371">
    <property type="entry name" value="ARM repeat"/>
    <property type="match status" value="1"/>
</dbReference>
<dbReference type="InterPro" id="IPR011989">
    <property type="entry name" value="ARM-like"/>
</dbReference>
<comment type="subcellular location">
    <subcellularLocation>
        <location evidence="2">Cytoplasm</location>
    </subcellularLocation>
    <subcellularLocation>
        <location evidence="1">Nucleus envelope</location>
    </subcellularLocation>
</comment>
<dbReference type="InterPro" id="IPR016024">
    <property type="entry name" value="ARM-type_fold"/>
</dbReference>
<gene>
    <name evidence="11" type="ORF">V9T40_012112</name>
</gene>
<dbReference type="FunFam" id="1.25.10.10:FF:000027">
    <property type="entry name" value="Importin subunit beta-1"/>
    <property type="match status" value="1"/>
</dbReference>
<dbReference type="SMART" id="SM00913">
    <property type="entry name" value="IBN_N"/>
    <property type="match status" value="1"/>
</dbReference>
<dbReference type="Proteomes" id="UP001367676">
    <property type="component" value="Unassembled WGS sequence"/>
</dbReference>
<dbReference type="SMART" id="SM00185">
    <property type="entry name" value="ARM"/>
    <property type="match status" value="3"/>
</dbReference>
<evidence type="ECO:0000313" key="11">
    <source>
        <dbReference type="EMBL" id="KAK7575826.1"/>
    </source>
</evidence>
<evidence type="ECO:0000313" key="12">
    <source>
        <dbReference type="Proteomes" id="UP001367676"/>
    </source>
</evidence>